<dbReference type="RefSeq" id="XP_022150330.1">
    <property type="nucleotide sequence ID" value="XM_022294638.1"/>
</dbReference>
<evidence type="ECO:0000256" key="1">
    <source>
        <dbReference type="SAM" id="MobiDB-lite"/>
    </source>
</evidence>
<keyword evidence="2" id="KW-1185">Reference proteome</keyword>
<evidence type="ECO:0000313" key="2">
    <source>
        <dbReference type="Proteomes" id="UP000504603"/>
    </source>
</evidence>
<evidence type="ECO:0000313" key="4">
    <source>
        <dbReference type="RefSeq" id="XP_022150330.1"/>
    </source>
</evidence>
<sequence length="207" mass="22790">MKTGKRSFSRYKCKSKLRALTGQVAAIDMRLAGVEEVVSSMNDRFNDMEGDLKTIRKFLRRLVKGLPVDTSKLRKNTNGDRDGNGNGYADGAGDASGGGMKETNLRERSVDAKETKPTKRNCEVGEPFEALEDEERSREVRDVSKEPDEGVRSEPSAHAQEEPSAHISDAAKASVELPLPWTPGNGFRRKYPNPITIASKLVCHGAR</sequence>
<organism evidence="2 4">
    <name type="scientific">Momordica charantia</name>
    <name type="common">Bitter gourd</name>
    <name type="synonym">Balsam pear</name>
    <dbReference type="NCBI Taxonomy" id="3673"/>
    <lineage>
        <taxon>Eukaryota</taxon>
        <taxon>Viridiplantae</taxon>
        <taxon>Streptophyta</taxon>
        <taxon>Embryophyta</taxon>
        <taxon>Tracheophyta</taxon>
        <taxon>Spermatophyta</taxon>
        <taxon>Magnoliopsida</taxon>
        <taxon>eudicotyledons</taxon>
        <taxon>Gunneridae</taxon>
        <taxon>Pentapetalae</taxon>
        <taxon>rosids</taxon>
        <taxon>fabids</taxon>
        <taxon>Cucurbitales</taxon>
        <taxon>Cucurbitaceae</taxon>
        <taxon>Momordiceae</taxon>
        <taxon>Momordica</taxon>
    </lineage>
</organism>
<feature type="region of interest" description="Disordered" evidence="1">
    <location>
        <begin position="70"/>
        <end position="171"/>
    </location>
</feature>
<reference evidence="3 4" key="1">
    <citation type="submission" date="2025-04" db="UniProtKB">
        <authorList>
            <consortium name="RefSeq"/>
        </authorList>
    </citation>
    <scope>IDENTIFICATION</scope>
    <source>
        <strain evidence="3 4">OHB3-1</strain>
    </source>
</reference>
<evidence type="ECO:0000313" key="3">
    <source>
        <dbReference type="RefSeq" id="XP_022150329.1"/>
    </source>
</evidence>
<proteinExistence type="predicted"/>
<dbReference type="RefSeq" id="XP_022150329.1">
    <property type="nucleotide sequence ID" value="XM_022294637.1"/>
</dbReference>
<feature type="compositionally biased region" description="Gly residues" evidence="1">
    <location>
        <begin position="84"/>
        <end position="100"/>
    </location>
</feature>
<gene>
    <name evidence="3 4" type="primary">LOC111018527</name>
</gene>
<feature type="compositionally biased region" description="Basic and acidic residues" evidence="1">
    <location>
        <begin position="103"/>
        <end position="123"/>
    </location>
</feature>
<protein>
    <submittedName>
        <fullName evidence="3 4">Uncharacterized protein LOC111018527</fullName>
    </submittedName>
</protein>
<feature type="compositionally biased region" description="Basic and acidic residues" evidence="1">
    <location>
        <begin position="135"/>
        <end position="152"/>
    </location>
</feature>
<dbReference type="AlphaFoldDB" id="A0A6J1D868"/>
<dbReference type="Proteomes" id="UP000504603">
    <property type="component" value="Unplaced"/>
</dbReference>
<dbReference type="GeneID" id="111018527"/>
<accession>A0A6J1D868</accession>
<dbReference type="KEGG" id="mcha:111018527"/>
<name>A0A6J1D868_MOMCH</name>